<dbReference type="AlphaFoldDB" id="A0A9J6DM67"/>
<evidence type="ECO:0000313" key="2">
    <source>
        <dbReference type="EMBL" id="KAH8023191.1"/>
    </source>
</evidence>
<reference evidence="2" key="1">
    <citation type="journal article" date="2020" name="Cell">
        <title>Large-Scale Comparative Analyses of Tick Genomes Elucidate Their Genetic Diversity and Vector Capacities.</title>
        <authorList>
            <consortium name="Tick Genome and Microbiome Consortium (TIGMIC)"/>
            <person name="Jia N."/>
            <person name="Wang J."/>
            <person name="Shi W."/>
            <person name="Du L."/>
            <person name="Sun Y."/>
            <person name="Zhan W."/>
            <person name="Jiang J.F."/>
            <person name="Wang Q."/>
            <person name="Zhang B."/>
            <person name="Ji P."/>
            <person name="Bell-Sakyi L."/>
            <person name="Cui X.M."/>
            <person name="Yuan T.T."/>
            <person name="Jiang B.G."/>
            <person name="Yang W.F."/>
            <person name="Lam T.T."/>
            <person name="Chang Q.C."/>
            <person name="Ding S.J."/>
            <person name="Wang X.J."/>
            <person name="Zhu J.G."/>
            <person name="Ruan X.D."/>
            <person name="Zhao L."/>
            <person name="Wei J.T."/>
            <person name="Ye R.Z."/>
            <person name="Que T.C."/>
            <person name="Du C.H."/>
            <person name="Zhou Y.H."/>
            <person name="Cheng J.X."/>
            <person name="Dai P.F."/>
            <person name="Guo W.B."/>
            <person name="Han X.H."/>
            <person name="Huang E.J."/>
            <person name="Li L.F."/>
            <person name="Wei W."/>
            <person name="Gao Y.C."/>
            <person name="Liu J.Z."/>
            <person name="Shao H.Z."/>
            <person name="Wang X."/>
            <person name="Wang C.C."/>
            <person name="Yang T.C."/>
            <person name="Huo Q.B."/>
            <person name="Li W."/>
            <person name="Chen H.Y."/>
            <person name="Chen S.E."/>
            <person name="Zhou L.G."/>
            <person name="Ni X.B."/>
            <person name="Tian J.H."/>
            <person name="Sheng Y."/>
            <person name="Liu T."/>
            <person name="Pan Y.S."/>
            <person name="Xia L.Y."/>
            <person name="Li J."/>
            <person name="Zhao F."/>
            <person name="Cao W.C."/>
        </authorList>
    </citation>
    <scope>NUCLEOTIDE SEQUENCE</scope>
    <source>
        <strain evidence="2">Rmic-2018</strain>
    </source>
</reference>
<dbReference type="GO" id="GO:0016485">
    <property type="term" value="P:protein processing"/>
    <property type="evidence" value="ECO:0007669"/>
    <property type="project" value="TreeGrafter"/>
</dbReference>
<dbReference type="InterPro" id="IPR018497">
    <property type="entry name" value="Peptidase_M13_C"/>
</dbReference>
<protein>
    <recommendedName>
        <fullName evidence="1">Peptidase M13 C-terminal domain-containing protein</fullName>
    </recommendedName>
</protein>
<dbReference type="GO" id="GO:0005886">
    <property type="term" value="C:plasma membrane"/>
    <property type="evidence" value="ECO:0007669"/>
    <property type="project" value="TreeGrafter"/>
</dbReference>
<dbReference type="PANTHER" id="PTHR11733">
    <property type="entry name" value="ZINC METALLOPROTEASE FAMILY M13 NEPRILYSIN-RELATED"/>
    <property type="match status" value="1"/>
</dbReference>
<sequence length="674" mass="75002">MFVSYAPEWKRVRREEQGNCGHLNFYTALRSAADGVRGRLYALIAHKKEALVAPCNDECLNAEQNLERLTSVRHNACGDFYERVCSSWSYTDDSGFIADMVKKMEGRLNSSLFKVSNNAATTGQVIRAGTIYRSCYAYCTSVVHQEPALLTADKILKFSSLRKSENWNELLQSLVRFAFQVGVYTVFSMDFVGDKGRPVLHITAGRSIKQKRFGTDSSKKFEDIMRQLLGVPIEIVMVIDQHVDNALKLSNSEEKLGPLESFVGGAIQGLSAVDWIIAVNKVVPKFSRIRLIDTVVTIGIDQVRAALNVLTEAGFKDAIEYHVASMAANVAMFDVFHNDSEPSAEKAASFCLLVTKTLLRYSWPQVAADVLATTDRHPMLRDIFSLVKEALSNSQVLYWTSDSAYTKAAKEVDQTTLLMSHGQSHRQKAPRYLAESSYPSGDGGIGTSIASLFEAVKDERVFSMSYPPSTQDVLLWKKDSAESVSYVPSASAIIVPTLYQMPHFLYSEFIPVYFNYGTVGALLAHEAVAAFALAASYTTPDGNRDYWWSGMNEDRYNGTIGCLQQLYAELGFGLTMSDEQTDAMVINSLGLRLAFDSMRVSLKSVSPQDSSDVTWNQAARIFFMRFCLLLCDTSRKPSILSPREVCLLTVHSMKEFGLAFECQAQFHKASSCLF</sequence>
<dbReference type="EMBL" id="JABSTU010000008">
    <property type="protein sequence ID" value="KAH8023191.1"/>
    <property type="molecule type" value="Genomic_DNA"/>
</dbReference>
<dbReference type="Gene3D" id="1.10.1380.10">
    <property type="entry name" value="Neutral endopeptidase , domain2"/>
    <property type="match status" value="1"/>
</dbReference>
<evidence type="ECO:0000259" key="1">
    <source>
        <dbReference type="Pfam" id="PF01431"/>
    </source>
</evidence>
<evidence type="ECO:0000313" key="3">
    <source>
        <dbReference type="Proteomes" id="UP000821866"/>
    </source>
</evidence>
<dbReference type="InterPro" id="IPR042089">
    <property type="entry name" value="Peptidase_M13_dom_2"/>
</dbReference>
<organism evidence="2 3">
    <name type="scientific">Rhipicephalus microplus</name>
    <name type="common">Cattle tick</name>
    <name type="synonym">Boophilus microplus</name>
    <dbReference type="NCBI Taxonomy" id="6941"/>
    <lineage>
        <taxon>Eukaryota</taxon>
        <taxon>Metazoa</taxon>
        <taxon>Ecdysozoa</taxon>
        <taxon>Arthropoda</taxon>
        <taxon>Chelicerata</taxon>
        <taxon>Arachnida</taxon>
        <taxon>Acari</taxon>
        <taxon>Parasitiformes</taxon>
        <taxon>Ixodida</taxon>
        <taxon>Ixodoidea</taxon>
        <taxon>Ixodidae</taxon>
        <taxon>Rhipicephalinae</taxon>
        <taxon>Rhipicephalus</taxon>
        <taxon>Boophilus</taxon>
    </lineage>
</organism>
<feature type="domain" description="Peptidase M13 C-terminal" evidence="1">
    <location>
        <begin position="486"/>
        <end position="663"/>
    </location>
</feature>
<dbReference type="SUPFAM" id="SSF55486">
    <property type="entry name" value="Metalloproteases ('zincins'), catalytic domain"/>
    <property type="match status" value="1"/>
</dbReference>
<dbReference type="PANTHER" id="PTHR11733:SF241">
    <property type="entry name" value="GH26575P-RELATED"/>
    <property type="match status" value="1"/>
</dbReference>
<comment type="caution">
    <text evidence="2">The sequence shown here is derived from an EMBL/GenBank/DDBJ whole genome shotgun (WGS) entry which is preliminary data.</text>
</comment>
<accession>A0A9J6DM67</accession>
<name>A0A9J6DM67_RHIMP</name>
<dbReference type="GO" id="GO:0004222">
    <property type="term" value="F:metalloendopeptidase activity"/>
    <property type="evidence" value="ECO:0007669"/>
    <property type="project" value="InterPro"/>
</dbReference>
<keyword evidence="3" id="KW-1185">Reference proteome</keyword>
<dbReference type="Pfam" id="PF01431">
    <property type="entry name" value="Peptidase_M13"/>
    <property type="match status" value="1"/>
</dbReference>
<dbReference type="InterPro" id="IPR024079">
    <property type="entry name" value="MetalloPept_cat_dom_sf"/>
</dbReference>
<dbReference type="InterPro" id="IPR000718">
    <property type="entry name" value="Peptidase_M13"/>
</dbReference>
<dbReference type="PROSITE" id="PS51885">
    <property type="entry name" value="NEPRILYSIN"/>
    <property type="match status" value="1"/>
</dbReference>
<reference evidence="2" key="2">
    <citation type="submission" date="2021-09" db="EMBL/GenBank/DDBJ databases">
        <authorList>
            <person name="Jia N."/>
            <person name="Wang J."/>
            <person name="Shi W."/>
            <person name="Du L."/>
            <person name="Sun Y."/>
            <person name="Zhan W."/>
            <person name="Jiang J."/>
            <person name="Wang Q."/>
            <person name="Zhang B."/>
            <person name="Ji P."/>
            <person name="Sakyi L.B."/>
            <person name="Cui X."/>
            <person name="Yuan T."/>
            <person name="Jiang B."/>
            <person name="Yang W."/>
            <person name="Lam T.T.-Y."/>
            <person name="Chang Q."/>
            <person name="Ding S."/>
            <person name="Wang X."/>
            <person name="Zhu J."/>
            <person name="Ruan X."/>
            <person name="Zhao L."/>
            <person name="Wei J."/>
            <person name="Que T."/>
            <person name="Du C."/>
            <person name="Cheng J."/>
            <person name="Dai P."/>
            <person name="Han X."/>
            <person name="Huang E."/>
            <person name="Gao Y."/>
            <person name="Liu J."/>
            <person name="Shao H."/>
            <person name="Ye R."/>
            <person name="Li L."/>
            <person name="Wei W."/>
            <person name="Wang X."/>
            <person name="Wang C."/>
            <person name="Huo Q."/>
            <person name="Li W."/>
            <person name="Guo W."/>
            <person name="Chen H."/>
            <person name="Chen S."/>
            <person name="Zhou L."/>
            <person name="Zhou L."/>
            <person name="Ni X."/>
            <person name="Tian J."/>
            <person name="Zhou Y."/>
            <person name="Sheng Y."/>
            <person name="Liu T."/>
            <person name="Pan Y."/>
            <person name="Xia L."/>
            <person name="Li J."/>
            <person name="Zhao F."/>
            <person name="Cao W."/>
        </authorList>
    </citation>
    <scope>NUCLEOTIDE SEQUENCE</scope>
    <source>
        <strain evidence="2">Rmic-2018</strain>
        <tissue evidence="2">Larvae</tissue>
    </source>
</reference>
<proteinExistence type="predicted"/>
<dbReference type="VEuPathDB" id="VectorBase:LOC119168493"/>
<dbReference type="Gene3D" id="3.40.390.10">
    <property type="entry name" value="Collagenase (Catalytic Domain)"/>
    <property type="match status" value="1"/>
</dbReference>
<gene>
    <name evidence="2" type="ORF">HPB51_011305</name>
</gene>
<dbReference type="Proteomes" id="UP000821866">
    <property type="component" value="Chromosome 6"/>
</dbReference>